<dbReference type="OrthoDB" id="2374094at2"/>
<reference evidence="2 3" key="1">
    <citation type="journal article" date="2015" name="BMC Genomics">
        <title>Comparative genomics of Fructobacillus spp. and Leuconostoc spp. reveals niche-specific evolution of Fructobacillus spp.</title>
        <authorList>
            <person name="Endo A."/>
            <person name="Tanizawa Y."/>
            <person name="Tanaka N."/>
            <person name="Maeno S."/>
            <person name="Kumar H."/>
            <person name="Shiwa Y."/>
            <person name="Okada S."/>
            <person name="Yoshikawa H."/>
            <person name="Dicks L."/>
            <person name="Nakagawa J."/>
            <person name="Arita M."/>
        </authorList>
    </citation>
    <scope>NUCLEOTIDE SEQUENCE [LARGE SCALE GENOMIC DNA]</scope>
    <source>
        <strain evidence="2 3">DSM 15468</strain>
    </source>
</reference>
<dbReference type="InterPro" id="IPR005149">
    <property type="entry name" value="Tscrpt_reg_PadR_N"/>
</dbReference>
<dbReference type="RefSeq" id="WP_059379152.1">
    <property type="nucleotide sequence ID" value="NZ_DF968069.1"/>
</dbReference>
<dbReference type="Proteomes" id="UP000061227">
    <property type="component" value="Unassembled WGS sequence"/>
</dbReference>
<dbReference type="PANTHER" id="PTHR43252">
    <property type="entry name" value="TRANSCRIPTIONAL REGULATOR YQJI"/>
    <property type="match status" value="1"/>
</dbReference>
<accession>A0A3F3GZM2</accession>
<gene>
    <name evidence="2" type="ORF">FPFC_070230</name>
</gene>
<dbReference type="AlphaFoldDB" id="A0A3F3GZM2"/>
<dbReference type="SUPFAM" id="SSF46785">
    <property type="entry name" value="Winged helix' DNA-binding domain"/>
    <property type="match status" value="1"/>
</dbReference>
<dbReference type="InterPro" id="IPR036388">
    <property type="entry name" value="WH-like_DNA-bd_sf"/>
</dbReference>
<dbReference type="Pfam" id="PF03551">
    <property type="entry name" value="PadR"/>
    <property type="match status" value="1"/>
</dbReference>
<organism evidence="2 3">
    <name type="scientific">Fructobacillus pseudoficulneus</name>
    <dbReference type="NCBI Taxonomy" id="220714"/>
    <lineage>
        <taxon>Bacteria</taxon>
        <taxon>Bacillati</taxon>
        <taxon>Bacillota</taxon>
        <taxon>Bacilli</taxon>
        <taxon>Lactobacillales</taxon>
        <taxon>Lactobacillaceae</taxon>
        <taxon>Fructobacillus</taxon>
    </lineage>
</organism>
<dbReference type="STRING" id="220714.SAMN05660469_1367"/>
<evidence type="ECO:0000259" key="1">
    <source>
        <dbReference type="Pfam" id="PF03551"/>
    </source>
</evidence>
<sequence>MYDLLIMSLLSTRDMSGYKLALVLGSTVVPRRKISNGVLYPVLSRLEKHGYIESIDADTRNAKIFHITPAGHDYLIELLNEPVAQDANRDNAYHFKFRSFSYLENEQRMEILSNYRNEILTDRNVYAELTKHYHDETKDHPDRADFYYWGIKTIQLKDNIAQTKLAWIEDCLTELKENDK</sequence>
<evidence type="ECO:0000313" key="2">
    <source>
        <dbReference type="EMBL" id="GAP03407.1"/>
    </source>
</evidence>
<keyword evidence="3" id="KW-1185">Reference proteome</keyword>
<protein>
    <submittedName>
        <fullName evidence="2">Putative transcriptional regulator, PadR family</fullName>
    </submittedName>
</protein>
<feature type="domain" description="Transcription regulator PadR N-terminal" evidence="1">
    <location>
        <begin position="6"/>
        <end position="75"/>
    </location>
</feature>
<dbReference type="PANTHER" id="PTHR43252:SF4">
    <property type="entry name" value="TRANSCRIPTIONAL REGULATORY PROTEIN"/>
    <property type="match status" value="1"/>
</dbReference>
<proteinExistence type="predicted"/>
<dbReference type="Gene3D" id="1.10.10.10">
    <property type="entry name" value="Winged helix-like DNA-binding domain superfamily/Winged helix DNA-binding domain"/>
    <property type="match status" value="1"/>
</dbReference>
<evidence type="ECO:0000313" key="3">
    <source>
        <dbReference type="Proteomes" id="UP000061227"/>
    </source>
</evidence>
<dbReference type="EMBL" id="DF968069">
    <property type="protein sequence ID" value="GAP03407.1"/>
    <property type="molecule type" value="Genomic_DNA"/>
</dbReference>
<name>A0A3F3GZM2_9LACO</name>
<dbReference type="InterPro" id="IPR036390">
    <property type="entry name" value="WH_DNA-bd_sf"/>
</dbReference>